<reference evidence="2" key="1">
    <citation type="submission" date="2019-09" db="EMBL/GenBank/DDBJ databases">
        <title>Organ-specific transcriptomic study of the physiology of the cattle tick, Rhipicephalus microplus.</title>
        <authorList>
            <person name="Tirloni L."/>
            <person name="Braz G."/>
            <person name="Gandara A.C.P."/>
            <person name="Sabadin G.A."/>
            <person name="da Silva R.M."/>
            <person name="Guizzo M.G."/>
            <person name="Machado J.A."/>
            <person name="Costa E.P."/>
            <person name="Gomes H.F."/>
            <person name="Moraes J."/>
            <person name="Mota M.B.S."/>
            <person name="Mesquita R.D."/>
            <person name="Alvarenga P.H."/>
            <person name="Alves F."/>
            <person name="Seixas A."/>
            <person name="da Fonseca R.N."/>
            <person name="Fogaca A."/>
            <person name="Logullo C."/>
            <person name="Tanaka A."/>
            <person name="Daffre S."/>
            <person name="Termignoni C."/>
            <person name="Vaz I.S.Jr."/>
            <person name="Oliveira P.L."/>
            <person name="Ribeiro J.M."/>
        </authorList>
    </citation>
    <scope>NUCLEOTIDE SEQUENCE</scope>
    <source>
        <strain evidence="2">Porto Alegre</strain>
    </source>
</reference>
<keyword evidence="1" id="KW-0472">Membrane</keyword>
<dbReference type="EMBL" id="GHWJ01006151">
    <property type="protein sequence ID" value="NOV38888.1"/>
    <property type="molecule type" value="Transcribed_RNA"/>
</dbReference>
<feature type="transmembrane region" description="Helical" evidence="1">
    <location>
        <begin position="29"/>
        <end position="52"/>
    </location>
</feature>
<sequence>MFCFFFFFFSIVLFHSFLSVSSYLYVYRSLVFSPSFFIFILMYLCFSTYVSLLHPFSFFLCYALLPTILLSCLLIVTLLVFSLIS</sequence>
<dbReference type="AlphaFoldDB" id="A0A6M2D0F9"/>
<proteinExistence type="predicted"/>
<keyword evidence="1" id="KW-0812">Transmembrane</keyword>
<name>A0A6M2D0F9_RHIMP</name>
<organism evidence="2">
    <name type="scientific">Rhipicephalus microplus</name>
    <name type="common">Cattle tick</name>
    <name type="synonym">Boophilus microplus</name>
    <dbReference type="NCBI Taxonomy" id="6941"/>
    <lineage>
        <taxon>Eukaryota</taxon>
        <taxon>Metazoa</taxon>
        <taxon>Ecdysozoa</taxon>
        <taxon>Arthropoda</taxon>
        <taxon>Chelicerata</taxon>
        <taxon>Arachnida</taxon>
        <taxon>Acari</taxon>
        <taxon>Parasitiformes</taxon>
        <taxon>Ixodida</taxon>
        <taxon>Ixodoidea</taxon>
        <taxon>Ixodidae</taxon>
        <taxon>Rhipicephalinae</taxon>
        <taxon>Rhipicephalus</taxon>
        <taxon>Boophilus</taxon>
    </lineage>
</organism>
<evidence type="ECO:0000256" key="1">
    <source>
        <dbReference type="SAM" id="Phobius"/>
    </source>
</evidence>
<protein>
    <submittedName>
        <fullName evidence="2">Uncharacterized protein</fullName>
    </submittedName>
</protein>
<feature type="transmembrane region" description="Helical" evidence="1">
    <location>
        <begin position="59"/>
        <end position="84"/>
    </location>
</feature>
<accession>A0A6M2D0F9</accession>
<evidence type="ECO:0000313" key="2">
    <source>
        <dbReference type="EMBL" id="NOV38888.1"/>
    </source>
</evidence>
<keyword evidence="1" id="KW-1133">Transmembrane helix</keyword>